<name>A0A6M8MM50_9PSED</name>
<dbReference type="EMBL" id="CP053746">
    <property type="protein sequence ID" value="QKF51143.1"/>
    <property type="molecule type" value="Genomic_DNA"/>
</dbReference>
<dbReference type="InterPro" id="IPR010982">
    <property type="entry name" value="Lambda_DNA-bd_dom_sf"/>
</dbReference>
<dbReference type="Pfam" id="PF21716">
    <property type="entry name" value="dnstrm_HI1420"/>
    <property type="match status" value="1"/>
</dbReference>
<dbReference type="KEGG" id="pgg:FX982_02091"/>
<evidence type="ECO:0000313" key="1">
    <source>
        <dbReference type="EMBL" id="QKF51143.1"/>
    </source>
</evidence>
<dbReference type="Proteomes" id="UP000501989">
    <property type="component" value="Chromosome"/>
</dbReference>
<dbReference type="InterPro" id="IPR014057">
    <property type="entry name" value="HI1420"/>
</dbReference>
<dbReference type="NCBIfam" id="TIGR02684">
    <property type="entry name" value="dnstrm_HI1420"/>
    <property type="match status" value="1"/>
</dbReference>
<protein>
    <recommendedName>
        <fullName evidence="3">Addiction module antidote protein</fullName>
    </recommendedName>
</protein>
<dbReference type="PANTHER" id="PTHR40275:SF1">
    <property type="entry name" value="SSL7038 PROTEIN"/>
    <property type="match status" value="1"/>
</dbReference>
<proteinExistence type="predicted"/>
<evidence type="ECO:0008006" key="3">
    <source>
        <dbReference type="Google" id="ProtNLM"/>
    </source>
</evidence>
<keyword evidence="2" id="KW-1185">Reference proteome</keyword>
<dbReference type="AlphaFoldDB" id="A0A6M8MM50"/>
<accession>A0A6M8MM50</accession>
<organism evidence="1 2">
    <name type="scientific">Pseudomonas graminis</name>
    <dbReference type="NCBI Taxonomy" id="158627"/>
    <lineage>
        <taxon>Bacteria</taxon>
        <taxon>Pseudomonadati</taxon>
        <taxon>Pseudomonadota</taxon>
        <taxon>Gammaproteobacteria</taxon>
        <taxon>Pseudomonadales</taxon>
        <taxon>Pseudomonadaceae</taxon>
        <taxon>Pseudomonas</taxon>
    </lineage>
</organism>
<sequence length="97" mass="10591">MMKEEFKPFDAAEYLETVEDMAGYLDACLDEDTGDGMLVRLALKDIARAYGMTQIARDTGLGRESLYKALGRGGNPEFATIMKVIKALGLKLHASTA</sequence>
<reference evidence="2" key="1">
    <citation type="submission" date="2019-12" db="EMBL/GenBank/DDBJ databases">
        <title>Endophytic bacteria associated with Panax ginseng seedlings.</title>
        <authorList>
            <person name="Park J.M."/>
            <person name="Shin R."/>
            <person name="Jo S.H."/>
        </authorList>
    </citation>
    <scope>NUCLEOTIDE SEQUENCE [LARGE SCALE GENOMIC DNA]</scope>
    <source>
        <strain evidence="2">PgKB30</strain>
    </source>
</reference>
<evidence type="ECO:0000313" key="2">
    <source>
        <dbReference type="Proteomes" id="UP000501989"/>
    </source>
</evidence>
<gene>
    <name evidence="1" type="ORF">FX982_02091</name>
</gene>
<dbReference type="GO" id="GO:0003677">
    <property type="term" value="F:DNA binding"/>
    <property type="evidence" value="ECO:0007669"/>
    <property type="project" value="InterPro"/>
</dbReference>
<dbReference type="PANTHER" id="PTHR40275">
    <property type="entry name" value="SSL7038 PROTEIN"/>
    <property type="match status" value="1"/>
</dbReference>
<dbReference type="SUPFAM" id="SSF47413">
    <property type="entry name" value="lambda repressor-like DNA-binding domains"/>
    <property type="match status" value="1"/>
</dbReference>